<evidence type="ECO:0000259" key="9">
    <source>
        <dbReference type="Pfam" id="PF01694"/>
    </source>
</evidence>
<proteinExistence type="inferred from homology"/>
<dbReference type="AlphaFoldDB" id="A0A2U2XFJ9"/>
<evidence type="ECO:0000256" key="3">
    <source>
        <dbReference type="ARBA" id="ARBA00022692"/>
    </source>
</evidence>
<reference evidence="11 12" key="2">
    <citation type="submission" date="2018-05" db="EMBL/GenBank/DDBJ databases">
        <authorList>
            <person name="Lanie J.A."/>
            <person name="Ng W.-L."/>
            <person name="Kazmierczak K.M."/>
            <person name="Andrzejewski T.M."/>
            <person name="Davidsen T.M."/>
            <person name="Wayne K.J."/>
            <person name="Tettelin H."/>
            <person name="Glass J.I."/>
            <person name="Rusch D."/>
            <person name="Podicherti R."/>
            <person name="Tsui H.-C.T."/>
            <person name="Winkler M.E."/>
        </authorList>
    </citation>
    <scope>NUCLEOTIDE SEQUENCE [LARGE SCALE GENOMIC DNA]</scope>
    <source>
        <strain evidence="11 12">C305</strain>
    </source>
</reference>
<feature type="domain" description="Peptidase S54 rhomboid" evidence="9">
    <location>
        <begin position="72"/>
        <end position="212"/>
    </location>
</feature>
<dbReference type="InterPro" id="IPR046483">
    <property type="entry name" value="DUF6576"/>
</dbReference>
<feature type="domain" description="DUF6576" evidence="10">
    <location>
        <begin position="265"/>
        <end position="306"/>
    </location>
</feature>
<evidence type="ECO:0000313" key="12">
    <source>
        <dbReference type="Proteomes" id="UP000245370"/>
    </source>
</evidence>
<dbReference type="EMBL" id="QFRJ01000002">
    <property type="protein sequence ID" value="PWH86565.1"/>
    <property type="molecule type" value="Genomic_DNA"/>
</dbReference>
<evidence type="ECO:0000256" key="7">
    <source>
        <dbReference type="SAM" id="MobiDB-lite"/>
    </source>
</evidence>
<evidence type="ECO:0000313" key="11">
    <source>
        <dbReference type="EMBL" id="PWH86565.1"/>
    </source>
</evidence>
<feature type="transmembrane region" description="Helical" evidence="8">
    <location>
        <begin position="20"/>
        <end position="43"/>
    </location>
</feature>
<dbReference type="InterPro" id="IPR022764">
    <property type="entry name" value="Peptidase_S54_rhomboid_dom"/>
</dbReference>
<keyword evidence="6 8" id="KW-0472">Membrane</keyword>
<dbReference type="GO" id="GO:0016020">
    <property type="term" value="C:membrane"/>
    <property type="evidence" value="ECO:0007669"/>
    <property type="project" value="UniProtKB-SubCell"/>
</dbReference>
<evidence type="ECO:0000256" key="1">
    <source>
        <dbReference type="ARBA" id="ARBA00004141"/>
    </source>
</evidence>
<evidence type="ECO:0000259" key="10">
    <source>
        <dbReference type="Pfam" id="PF20216"/>
    </source>
</evidence>
<dbReference type="Proteomes" id="UP000245370">
    <property type="component" value="Unassembled WGS sequence"/>
</dbReference>
<keyword evidence="5 8" id="KW-1133">Transmembrane helix</keyword>
<sequence>MNRTFSDEVKYQWKHGGMLIKLIGVNLAVFLVINILLVFGSLSVTNGASNPLANFVYNFFTLRGDIMGFLTHPWGIFTSIFSHFDFLHIAFNMLFLYFISRFFLMYFSNQRLLYTYILGGIMGGIFQIAAYSLFPALRGTETFVVGASGAVNAIFMAAAFYRPMAVVHLFGIIKVKMIYLAGIFILMDLLQMGGSDNVAHFAHLGGAAFGILSIRNINSKNNVINFTRVTVENLKASFNGKPKMRAQKGGKAGATSSSKTQRQTDEQYNLDKKQKQAQIDAILDKISKSGYDSLTKKEKQVLFDQSK</sequence>
<dbReference type="Pfam" id="PF20216">
    <property type="entry name" value="DUF6576"/>
    <property type="match status" value="1"/>
</dbReference>
<reference evidence="11 12" key="1">
    <citation type="submission" date="2018-05" db="EMBL/GenBank/DDBJ databases">
        <title>Brumimicrobium oceani sp. nov., isolated from coastal sediment.</title>
        <authorList>
            <person name="Kou Y."/>
        </authorList>
    </citation>
    <scope>NUCLEOTIDE SEQUENCE [LARGE SCALE GENOMIC DNA]</scope>
    <source>
        <strain evidence="11 12">C305</strain>
    </source>
</reference>
<keyword evidence="3 8" id="KW-0812">Transmembrane</keyword>
<evidence type="ECO:0000256" key="4">
    <source>
        <dbReference type="ARBA" id="ARBA00022801"/>
    </source>
</evidence>
<dbReference type="OrthoDB" id="680602at2"/>
<dbReference type="PANTHER" id="PTHR43731">
    <property type="entry name" value="RHOMBOID PROTEASE"/>
    <property type="match status" value="1"/>
</dbReference>
<dbReference type="InterPro" id="IPR035952">
    <property type="entry name" value="Rhomboid-like_sf"/>
</dbReference>
<gene>
    <name evidence="11" type="ORF">DIT68_04845</name>
</gene>
<protein>
    <submittedName>
        <fullName evidence="11">Uncharacterized protein</fullName>
    </submittedName>
</protein>
<organism evidence="11 12">
    <name type="scientific">Brumimicrobium oceani</name>
    <dbReference type="NCBI Taxonomy" id="2100725"/>
    <lineage>
        <taxon>Bacteria</taxon>
        <taxon>Pseudomonadati</taxon>
        <taxon>Bacteroidota</taxon>
        <taxon>Flavobacteriia</taxon>
        <taxon>Flavobacteriales</taxon>
        <taxon>Crocinitomicaceae</taxon>
        <taxon>Brumimicrobium</taxon>
    </lineage>
</organism>
<evidence type="ECO:0000256" key="2">
    <source>
        <dbReference type="ARBA" id="ARBA00009045"/>
    </source>
</evidence>
<evidence type="ECO:0000256" key="5">
    <source>
        <dbReference type="ARBA" id="ARBA00022989"/>
    </source>
</evidence>
<feature type="transmembrane region" description="Helical" evidence="8">
    <location>
        <begin position="143"/>
        <end position="161"/>
    </location>
</feature>
<accession>A0A2U2XFJ9</accession>
<dbReference type="Pfam" id="PF01694">
    <property type="entry name" value="Rhomboid"/>
    <property type="match status" value="1"/>
</dbReference>
<comment type="subcellular location">
    <subcellularLocation>
        <location evidence="1">Membrane</location>
        <topology evidence="1">Multi-pass membrane protein</topology>
    </subcellularLocation>
</comment>
<feature type="compositionally biased region" description="Basic and acidic residues" evidence="7">
    <location>
        <begin position="262"/>
        <end position="272"/>
    </location>
</feature>
<feature type="region of interest" description="Disordered" evidence="7">
    <location>
        <begin position="241"/>
        <end position="272"/>
    </location>
</feature>
<dbReference type="PANTHER" id="PTHR43731:SF14">
    <property type="entry name" value="PRESENILIN-ASSOCIATED RHOMBOID-LIKE PROTEIN, MITOCHONDRIAL"/>
    <property type="match status" value="1"/>
</dbReference>
<dbReference type="InterPro" id="IPR050925">
    <property type="entry name" value="Rhomboid_protease_S54"/>
</dbReference>
<dbReference type="RefSeq" id="WP_109358677.1">
    <property type="nucleotide sequence ID" value="NZ_QFRJ01000002.1"/>
</dbReference>
<comment type="caution">
    <text evidence="11">The sequence shown here is derived from an EMBL/GenBank/DDBJ whole genome shotgun (WGS) entry which is preliminary data.</text>
</comment>
<evidence type="ECO:0000256" key="8">
    <source>
        <dbReference type="SAM" id="Phobius"/>
    </source>
</evidence>
<name>A0A2U2XFJ9_9FLAO</name>
<dbReference type="GO" id="GO:0004252">
    <property type="term" value="F:serine-type endopeptidase activity"/>
    <property type="evidence" value="ECO:0007669"/>
    <property type="project" value="InterPro"/>
</dbReference>
<feature type="transmembrane region" description="Helical" evidence="8">
    <location>
        <begin position="167"/>
        <end position="187"/>
    </location>
</feature>
<dbReference type="Gene3D" id="1.20.1540.10">
    <property type="entry name" value="Rhomboid-like"/>
    <property type="match status" value="1"/>
</dbReference>
<evidence type="ECO:0000256" key="6">
    <source>
        <dbReference type="ARBA" id="ARBA00023136"/>
    </source>
</evidence>
<keyword evidence="4" id="KW-0378">Hydrolase</keyword>
<comment type="similarity">
    <text evidence="2">Belongs to the peptidase S54 family.</text>
</comment>
<keyword evidence="12" id="KW-1185">Reference proteome</keyword>
<feature type="transmembrane region" description="Helical" evidence="8">
    <location>
        <begin position="113"/>
        <end position="134"/>
    </location>
</feature>
<dbReference type="SUPFAM" id="SSF144091">
    <property type="entry name" value="Rhomboid-like"/>
    <property type="match status" value="1"/>
</dbReference>